<feature type="coiled-coil region" evidence="4">
    <location>
        <begin position="368"/>
        <end position="402"/>
    </location>
</feature>
<dbReference type="STRING" id="1202772.A0A1V9ZMQ7"/>
<dbReference type="InterPro" id="IPR036770">
    <property type="entry name" value="Ankyrin_rpt-contain_sf"/>
</dbReference>
<comment type="caution">
    <text evidence="7">The sequence shown here is derived from an EMBL/GenBank/DDBJ whole genome shotgun (WGS) entry which is preliminary data.</text>
</comment>
<dbReference type="PROSITE" id="PS50088">
    <property type="entry name" value="ANK_REPEAT"/>
    <property type="match status" value="2"/>
</dbReference>
<dbReference type="Gene3D" id="1.25.40.20">
    <property type="entry name" value="Ankyrin repeat-containing domain"/>
    <property type="match status" value="2"/>
</dbReference>
<feature type="domain" description="WW" evidence="6">
    <location>
        <begin position="158"/>
        <end position="185"/>
    </location>
</feature>
<evidence type="ECO:0000256" key="1">
    <source>
        <dbReference type="ARBA" id="ARBA00022737"/>
    </source>
</evidence>
<dbReference type="Pfam" id="PF12796">
    <property type="entry name" value="Ank_2"/>
    <property type="match status" value="1"/>
</dbReference>
<evidence type="ECO:0000259" key="6">
    <source>
        <dbReference type="PROSITE" id="PS50020"/>
    </source>
</evidence>
<dbReference type="Proteomes" id="UP000243579">
    <property type="component" value="Unassembled WGS sequence"/>
</dbReference>
<dbReference type="Gene3D" id="2.20.70.10">
    <property type="match status" value="1"/>
</dbReference>
<name>A0A1V9ZMQ7_ACHHY</name>
<evidence type="ECO:0000313" key="7">
    <source>
        <dbReference type="EMBL" id="OQR99050.1"/>
    </source>
</evidence>
<dbReference type="AlphaFoldDB" id="A0A1V9ZMQ7"/>
<feature type="repeat" description="ANK" evidence="3">
    <location>
        <begin position="256"/>
        <end position="288"/>
    </location>
</feature>
<accession>A0A1V9ZMQ7</accession>
<dbReference type="InterPro" id="IPR050776">
    <property type="entry name" value="Ank_Repeat/CDKN_Inhibitor"/>
</dbReference>
<keyword evidence="2 3" id="KW-0040">ANK repeat</keyword>
<dbReference type="CDD" id="cd00201">
    <property type="entry name" value="WW"/>
    <property type="match status" value="1"/>
</dbReference>
<feature type="region of interest" description="Disordered" evidence="5">
    <location>
        <begin position="20"/>
        <end position="48"/>
    </location>
</feature>
<evidence type="ECO:0000313" key="8">
    <source>
        <dbReference type="Proteomes" id="UP000243579"/>
    </source>
</evidence>
<dbReference type="PANTHER" id="PTHR24201:SF16">
    <property type="entry name" value="ANKYRIN-1-LIKE-RELATED"/>
    <property type="match status" value="1"/>
</dbReference>
<dbReference type="PROSITE" id="PS50297">
    <property type="entry name" value="ANK_REP_REGION"/>
    <property type="match status" value="2"/>
</dbReference>
<sequence>MASEAPDALLLIDAETELLPAAPSDNQTSPLPRDAPEITLIKGNAPPPPLMLRCEMKTPASTTAIKVDHTTQAEPTAPETSPTRAPATLLDDVGEVMRGSWSSLEHMSTTDISSAMTVAMLAADDDSDADDLPLLESESDETVSLLDTEPPGLPAAEWVVCEAESGHKYYYNTRTHVSQWEAPTLPSVDPNRDAFFLAVASGDAPGATSLLQSFGRGLLDLLDDDGRSAVWYALGNASMAQVLFEFGANLDAVDADANGPIHVVTRQRNVAMLALLLAFGADVNLRDGGRQTALHIAAACGYRRCVQVLLRHGATVHVLDAAARTPLQLSTLGNHVACVQLLQAPMSPANAHRQRDGGPGDSVLAAHLHDTTSRLEECKRERDELHDELEHLHERFVALETAHRIANARIIMLEAVVDRTEKELEHERTLLVEKEQIYHEERQAHYETLQELQRQVDAVVQSTW</sequence>
<dbReference type="SUPFAM" id="SSF51045">
    <property type="entry name" value="WW domain"/>
    <property type="match status" value="1"/>
</dbReference>
<proteinExistence type="predicted"/>
<dbReference type="SMART" id="SM00456">
    <property type="entry name" value="WW"/>
    <property type="match status" value="1"/>
</dbReference>
<gene>
    <name evidence="7" type="ORF">ACHHYP_07510</name>
</gene>
<dbReference type="SMART" id="SM00248">
    <property type="entry name" value="ANK"/>
    <property type="match status" value="4"/>
</dbReference>
<evidence type="ECO:0000256" key="5">
    <source>
        <dbReference type="SAM" id="MobiDB-lite"/>
    </source>
</evidence>
<reference evidence="7 8" key="1">
    <citation type="journal article" date="2014" name="Genome Biol. Evol.">
        <title>The secreted proteins of Achlya hypogyna and Thraustotheca clavata identify the ancestral oomycete secretome and reveal gene acquisitions by horizontal gene transfer.</title>
        <authorList>
            <person name="Misner I."/>
            <person name="Blouin N."/>
            <person name="Leonard G."/>
            <person name="Richards T.A."/>
            <person name="Lane C.E."/>
        </authorList>
    </citation>
    <scope>NUCLEOTIDE SEQUENCE [LARGE SCALE GENOMIC DNA]</scope>
    <source>
        <strain evidence="7 8">ATCC 48635</strain>
    </source>
</reference>
<dbReference type="InterPro" id="IPR001202">
    <property type="entry name" value="WW_dom"/>
</dbReference>
<dbReference type="PANTHER" id="PTHR24201">
    <property type="entry name" value="ANK_REP_REGION DOMAIN-CONTAINING PROTEIN"/>
    <property type="match status" value="1"/>
</dbReference>
<dbReference type="Pfam" id="PF00397">
    <property type="entry name" value="WW"/>
    <property type="match status" value="1"/>
</dbReference>
<protein>
    <recommendedName>
        <fullName evidence="6">WW domain-containing protein</fullName>
    </recommendedName>
</protein>
<dbReference type="PROSITE" id="PS50020">
    <property type="entry name" value="WW_DOMAIN_2"/>
    <property type="match status" value="1"/>
</dbReference>
<dbReference type="OrthoDB" id="75503at2759"/>
<evidence type="ECO:0000256" key="2">
    <source>
        <dbReference type="ARBA" id="ARBA00023043"/>
    </source>
</evidence>
<keyword evidence="4" id="KW-0175">Coiled coil</keyword>
<feature type="repeat" description="ANK" evidence="3">
    <location>
        <begin position="289"/>
        <end position="321"/>
    </location>
</feature>
<keyword evidence="1" id="KW-0677">Repeat</keyword>
<dbReference type="EMBL" id="JNBR01000075">
    <property type="protein sequence ID" value="OQR99050.1"/>
    <property type="molecule type" value="Genomic_DNA"/>
</dbReference>
<evidence type="ECO:0000256" key="4">
    <source>
        <dbReference type="SAM" id="Coils"/>
    </source>
</evidence>
<evidence type="ECO:0000256" key="3">
    <source>
        <dbReference type="PROSITE-ProRule" id="PRU00023"/>
    </source>
</evidence>
<keyword evidence="8" id="KW-1185">Reference proteome</keyword>
<dbReference type="SUPFAM" id="SSF48403">
    <property type="entry name" value="Ankyrin repeat"/>
    <property type="match status" value="1"/>
</dbReference>
<dbReference type="GO" id="GO:0005634">
    <property type="term" value="C:nucleus"/>
    <property type="evidence" value="ECO:0007669"/>
    <property type="project" value="TreeGrafter"/>
</dbReference>
<dbReference type="InterPro" id="IPR036020">
    <property type="entry name" value="WW_dom_sf"/>
</dbReference>
<dbReference type="InterPro" id="IPR002110">
    <property type="entry name" value="Ankyrin_rpt"/>
</dbReference>
<organism evidence="7 8">
    <name type="scientific">Achlya hypogyna</name>
    <name type="common">Oomycete</name>
    <name type="synonym">Protoachlya hypogyna</name>
    <dbReference type="NCBI Taxonomy" id="1202772"/>
    <lineage>
        <taxon>Eukaryota</taxon>
        <taxon>Sar</taxon>
        <taxon>Stramenopiles</taxon>
        <taxon>Oomycota</taxon>
        <taxon>Saprolegniomycetes</taxon>
        <taxon>Saprolegniales</taxon>
        <taxon>Achlyaceae</taxon>
        <taxon>Achlya</taxon>
    </lineage>
</organism>